<proteinExistence type="predicted"/>
<organism evidence="1 2">
    <name type="scientific">Pistacia atlantica</name>
    <dbReference type="NCBI Taxonomy" id="434234"/>
    <lineage>
        <taxon>Eukaryota</taxon>
        <taxon>Viridiplantae</taxon>
        <taxon>Streptophyta</taxon>
        <taxon>Embryophyta</taxon>
        <taxon>Tracheophyta</taxon>
        <taxon>Spermatophyta</taxon>
        <taxon>Magnoliopsida</taxon>
        <taxon>eudicotyledons</taxon>
        <taxon>Gunneridae</taxon>
        <taxon>Pentapetalae</taxon>
        <taxon>rosids</taxon>
        <taxon>malvids</taxon>
        <taxon>Sapindales</taxon>
        <taxon>Anacardiaceae</taxon>
        <taxon>Pistacia</taxon>
    </lineage>
</organism>
<dbReference type="EMBL" id="CM047899">
    <property type="protein sequence ID" value="KAJ0101255.1"/>
    <property type="molecule type" value="Genomic_DNA"/>
</dbReference>
<accession>A0ACC1BQD4</accession>
<protein>
    <submittedName>
        <fullName evidence="1">Uncharacterized protein</fullName>
    </submittedName>
</protein>
<evidence type="ECO:0000313" key="2">
    <source>
        <dbReference type="Proteomes" id="UP001164250"/>
    </source>
</evidence>
<gene>
    <name evidence="1" type="ORF">Patl1_04336</name>
</gene>
<sequence length="53" mass="6072">MRSLIFDLASNNYRAAYLAAHFALSGMYGENSAIISRREKFQPSPIYEDEIEN</sequence>
<reference evidence="2" key="1">
    <citation type="journal article" date="2023" name="G3 (Bethesda)">
        <title>Genome assembly and association tests identify interacting loci associated with vigor, precocity, and sex in interspecific pistachio rootstocks.</title>
        <authorList>
            <person name="Palmer W."/>
            <person name="Jacygrad E."/>
            <person name="Sagayaradj S."/>
            <person name="Cavanaugh K."/>
            <person name="Han R."/>
            <person name="Bertier L."/>
            <person name="Beede B."/>
            <person name="Kafkas S."/>
            <person name="Golino D."/>
            <person name="Preece J."/>
            <person name="Michelmore R."/>
        </authorList>
    </citation>
    <scope>NUCLEOTIDE SEQUENCE [LARGE SCALE GENOMIC DNA]</scope>
</reference>
<evidence type="ECO:0000313" key="1">
    <source>
        <dbReference type="EMBL" id="KAJ0101255.1"/>
    </source>
</evidence>
<comment type="caution">
    <text evidence="1">The sequence shown here is derived from an EMBL/GenBank/DDBJ whole genome shotgun (WGS) entry which is preliminary data.</text>
</comment>
<dbReference type="Proteomes" id="UP001164250">
    <property type="component" value="Chromosome 3"/>
</dbReference>
<name>A0ACC1BQD4_9ROSI</name>
<keyword evidence="2" id="KW-1185">Reference proteome</keyword>